<dbReference type="PANTHER" id="PTHR30250:SF29">
    <property type="entry name" value="POLYSACCHARIDE BIOSYNTHESIS PROTEIN C-TERMINAL DOMAIN-CONTAINING PROTEIN"/>
    <property type="match status" value="1"/>
</dbReference>
<dbReference type="RefSeq" id="WP_056975807.1">
    <property type="nucleotide sequence ID" value="NZ_AYYP01000009.1"/>
</dbReference>
<feature type="transmembrane region" description="Helical" evidence="6">
    <location>
        <begin position="123"/>
        <end position="143"/>
    </location>
</feature>
<dbReference type="GO" id="GO:0005886">
    <property type="term" value="C:plasma membrane"/>
    <property type="evidence" value="ECO:0007669"/>
    <property type="project" value="UniProtKB-SubCell"/>
</dbReference>
<gene>
    <name evidence="7" type="ORF">FC14_GL000766</name>
</gene>
<dbReference type="InterPro" id="IPR050833">
    <property type="entry name" value="Poly_Biosynth_Transport"/>
</dbReference>
<feature type="transmembrane region" description="Helical" evidence="6">
    <location>
        <begin position="352"/>
        <end position="373"/>
    </location>
</feature>
<keyword evidence="4 6" id="KW-1133">Transmembrane helix</keyword>
<dbReference type="Pfam" id="PF01943">
    <property type="entry name" value="Polysacc_synt"/>
    <property type="match status" value="1"/>
</dbReference>
<dbReference type="OrthoDB" id="9775950at2"/>
<evidence type="ECO:0000256" key="1">
    <source>
        <dbReference type="ARBA" id="ARBA00004651"/>
    </source>
</evidence>
<feature type="transmembrane region" description="Helical" evidence="6">
    <location>
        <begin position="320"/>
        <end position="340"/>
    </location>
</feature>
<dbReference type="CDD" id="cd13124">
    <property type="entry name" value="MATE_SpoVB_like"/>
    <property type="match status" value="1"/>
</dbReference>
<feature type="transmembrane region" description="Helical" evidence="6">
    <location>
        <begin position="385"/>
        <end position="404"/>
    </location>
</feature>
<organism evidence="7 8">
    <name type="scientific">Ligilactobacillus agilis DSM 20509</name>
    <dbReference type="NCBI Taxonomy" id="1423718"/>
    <lineage>
        <taxon>Bacteria</taxon>
        <taxon>Bacillati</taxon>
        <taxon>Bacillota</taxon>
        <taxon>Bacilli</taxon>
        <taxon>Lactobacillales</taxon>
        <taxon>Lactobacillaceae</taxon>
        <taxon>Ligilactobacillus</taxon>
    </lineage>
</organism>
<keyword evidence="8" id="KW-1185">Reference proteome</keyword>
<dbReference type="EMBL" id="AYYP01000009">
    <property type="protein sequence ID" value="KRM66007.1"/>
    <property type="molecule type" value="Genomic_DNA"/>
</dbReference>
<feature type="transmembrane region" description="Helical" evidence="6">
    <location>
        <begin position="445"/>
        <end position="464"/>
    </location>
</feature>
<sequence length="531" mass="57315">MQTKNATKTLLKGALILSLASLIAKILSAFYRVPFENIVGNTGFYVYQQVYPLYGIGMTFALSGFPVFISKLIAEQEGQLAKVNLARRLFVILSFFAGGIFIFLQLTSRLIANSMGDGQLELLIKSVSFMFLFMPLLAVGRGYYQGTFNMVPTAISQVSEQLVRVAVILLAAYLFTKRGWTYYEMGAWAMAGATIGALCASLSFSKFYLGSFLSQPFATSKLSMQTLIRRLLSEGLIICLFASLMVLLQLVDSFTVKQALEVKGFSSELAKEIKGTYDRSQPLVQLGIVVAVSFSSTLLPSLTEALQKRHLNEFRKTAKALLRISVGLGAAATVGLIALMPEINTVLFGDASLSKTISIYVVSVFMMTLISNYNSLLQSLNQYQMTVIALLAAIVVKALINSYLIERLGIAGASIATVLALIVAQALIAGSLPSLLKGLLSGDNYLLKLGLVTGIMGGVAAVVAKVGTFLLPGGRLALLLVALISVGIGVLVFIGLALWLRLFSIREWLAIPGGKKLLRLTNKFTNRKGLS</sequence>
<dbReference type="PATRIC" id="fig|1423718.3.peg.799"/>
<comment type="caution">
    <text evidence="7">The sequence shown here is derived from an EMBL/GenBank/DDBJ whole genome shotgun (WGS) entry which is preliminary data.</text>
</comment>
<feature type="transmembrane region" description="Helical" evidence="6">
    <location>
        <begin position="12"/>
        <end position="31"/>
    </location>
</feature>
<keyword evidence="3 6" id="KW-0812">Transmembrane</keyword>
<dbReference type="PIRSF" id="PIRSF038958">
    <property type="entry name" value="PG_synth_SpoVB"/>
    <property type="match status" value="1"/>
</dbReference>
<feature type="transmembrane region" description="Helical" evidence="6">
    <location>
        <begin position="476"/>
        <end position="500"/>
    </location>
</feature>
<keyword evidence="2" id="KW-1003">Cell membrane</keyword>
<feature type="transmembrane region" description="Helical" evidence="6">
    <location>
        <begin position="51"/>
        <end position="69"/>
    </location>
</feature>
<evidence type="ECO:0000256" key="2">
    <source>
        <dbReference type="ARBA" id="ARBA00022475"/>
    </source>
</evidence>
<feature type="transmembrane region" description="Helical" evidence="6">
    <location>
        <begin position="89"/>
        <end position="111"/>
    </location>
</feature>
<feature type="transmembrane region" description="Helical" evidence="6">
    <location>
        <begin position="231"/>
        <end position="251"/>
    </location>
</feature>
<dbReference type="InterPro" id="IPR002797">
    <property type="entry name" value="Polysacc_synth"/>
</dbReference>
<evidence type="ECO:0000256" key="4">
    <source>
        <dbReference type="ARBA" id="ARBA00022989"/>
    </source>
</evidence>
<feature type="transmembrane region" description="Helical" evidence="6">
    <location>
        <begin position="282"/>
        <end position="299"/>
    </location>
</feature>
<evidence type="ECO:0000313" key="8">
    <source>
        <dbReference type="Proteomes" id="UP000051008"/>
    </source>
</evidence>
<dbReference type="Proteomes" id="UP000051008">
    <property type="component" value="Unassembled WGS sequence"/>
</dbReference>
<dbReference type="PANTHER" id="PTHR30250">
    <property type="entry name" value="PST FAMILY PREDICTED COLANIC ACID TRANSPORTER"/>
    <property type="match status" value="1"/>
</dbReference>
<evidence type="ECO:0000256" key="6">
    <source>
        <dbReference type="SAM" id="Phobius"/>
    </source>
</evidence>
<accession>A0A0R2AG04</accession>
<proteinExistence type="predicted"/>
<evidence type="ECO:0000313" key="7">
    <source>
        <dbReference type="EMBL" id="KRM66007.1"/>
    </source>
</evidence>
<protein>
    <submittedName>
        <fullName evidence="7">PST family polysaccharide transporter</fullName>
    </submittedName>
</protein>
<keyword evidence="5 6" id="KW-0472">Membrane</keyword>
<dbReference type="AlphaFoldDB" id="A0A0R2AG04"/>
<reference evidence="7 8" key="1">
    <citation type="journal article" date="2015" name="Genome Announc.">
        <title>Expanding the biotechnology potential of lactobacilli through comparative genomics of 213 strains and associated genera.</title>
        <authorList>
            <person name="Sun Z."/>
            <person name="Harris H.M."/>
            <person name="McCann A."/>
            <person name="Guo C."/>
            <person name="Argimon S."/>
            <person name="Zhang W."/>
            <person name="Yang X."/>
            <person name="Jeffery I.B."/>
            <person name="Cooney J.C."/>
            <person name="Kagawa T.F."/>
            <person name="Liu W."/>
            <person name="Song Y."/>
            <person name="Salvetti E."/>
            <person name="Wrobel A."/>
            <person name="Rasinkangas P."/>
            <person name="Parkhill J."/>
            <person name="Rea M.C."/>
            <person name="O'Sullivan O."/>
            <person name="Ritari J."/>
            <person name="Douillard F.P."/>
            <person name="Paul Ross R."/>
            <person name="Yang R."/>
            <person name="Briner A.E."/>
            <person name="Felis G.E."/>
            <person name="de Vos W.M."/>
            <person name="Barrangou R."/>
            <person name="Klaenhammer T.R."/>
            <person name="Caufield P.W."/>
            <person name="Cui Y."/>
            <person name="Zhang H."/>
            <person name="O'Toole P.W."/>
        </authorList>
    </citation>
    <scope>NUCLEOTIDE SEQUENCE [LARGE SCALE GENOMIC DNA]</scope>
    <source>
        <strain evidence="7 8">DSM 20509</strain>
    </source>
</reference>
<feature type="transmembrane region" description="Helical" evidence="6">
    <location>
        <begin position="410"/>
        <end position="433"/>
    </location>
</feature>
<name>A0A0R2AG04_9LACO</name>
<evidence type="ECO:0000256" key="3">
    <source>
        <dbReference type="ARBA" id="ARBA00022692"/>
    </source>
</evidence>
<feature type="transmembrane region" description="Helical" evidence="6">
    <location>
        <begin position="187"/>
        <end position="210"/>
    </location>
</feature>
<comment type="subcellular location">
    <subcellularLocation>
        <location evidence="1">Cell membrane</location>
        <topology evidence="1">Multi-pass membrane protein</topology>
    </subcellularLocation>
</comment>
<evidence type="ECO:0000256" key="5">
    <source>
        <dbReference type="ARBA" id="ARBA00023136"/>
    </source>
</evidence>
<dbReference type="InterPro" id="IPR024923">
    <property type="entry name" value="PG_synth_SpoVB"/>
</dbReference>